<comment type="catalytic activity">
    <reaction evidence="1 6">
        <text>[protein]-peptidylproline (omega=180) = [protein]-peptidylproline (omega=0)</text>
        <dbReference type="Rhea" id="RHEA:16237"/>
        <dbReference type="Rhea" id="RHEA-COMP:10747"/>
        <dbReference type="Rhea" id="RHEA-COMP:10748"/>
        <dbReference type="ChEBI" id="CHEBI:83833"/>
        <dbReference type="ChEBI" id="CHEBI:83834"/>
        <dbReference type="EC" id="5.2.1.8"/>
    </reaction>
</comment>
<keyword evidence="5 6" id="KW-0413">Isomerase</keyword>
<reference evidence="10 11" key="1">
    <citation type="journal article" date="2010" name="J. Bacteriol.">
        <title>Biochemical characterization of a novel indole prenyltransferase from Streptomyces sp. SN-593.</title>
        <authorList>
            <person name="Takahashi S."/>
            <person name="Takagi H."/>
            <person name="Toyoda A."/>
            <person name="Uramoto M."/>
            <person name="Nogawa T."/>
            <person name="Ueki M."/>
            <person name="Sakaki Y."/>
            <person name="Osada H."/>
        </authorList>
    </citation>
    <scope>NUCLEOTIDE SEQUENCE [LARGE SCALE GENOMIC DNA]</scope>
    <source>
        <strain evidence="10 11">SN-593</strain>
    </source>
</reference>
<reference evidence="10 11" key="4">
    <citation type="journal article" date="2020" name="Sci. Rep.">
        <title>beta-carboline chemical signals induce reveromycin production through a LuxR family regulator in Streptomyces sp. SN-593.</title>
        <authorList>
            <person name="Panthee S."/>
            <person name="Kito N."/>
            <person name="Hayashi T."/>
            <person name="Shimizu T."/>
            <person name="Ishikawa J."/>
            <person name="Hamamoto H."/>
            <person name="Osada H."/>
            <person name="Takahashi S."/>
        </authorList>
    </citation>
    <scope>NUCLEOTIDE SEQUENCE [LARGE SCALE GENOMIC DNA]</scope>
    <source>
        <strain evidence="10 11">SN-593</strain>
    </source>
</reference>
<organism evidence="10 11">
    <name type="scientific">Actinacidiphila reveromycinica</name>
    <dbReference type="NCBI Taxonomy" id="659352"/>
    <lineage>
        <taxon>Bacteria</taxon>
        <taxon>Bacillati</taxon>
        <taxon>Actinomycetota</taxon>
        <taxon>Actinomycetes</taxon>
        <taxon>Kitasatosporales</taxon>
        <taxon>Streptomycetaceae</taxon>
        <taxon>Actinacidiphila</taxon>
    </lineage>
</organism>
<evidence type="ECO:0000259" key="9">
    <source>
        <dbReference type="PROSITE" id="PS50059"/>
    </source>
</evidence>
<keyword evidence="11" id="KW-1185">Reference proteome</keyword>
<feature type="signal peptide" evidence="8">
    <location>
        <begin position="1"/>
        <end position="20"/>
    </location>
</feature>
<reference evidence="10 11" key="3">
    <citation type="journal article" date="2011" name="Nat. Chem. Biol.">
        <title>Reveromycin A biosynthesis uses RevG and RevJ for stereospecific spiroacetal formation.</title>
        <authorList>
            <person name="Takahashi S."/>
            <person name="Toyoda A."/>
            <person name="Sekiyama Y."/>
            <person name="Takagi H."/>
            <person name="Nogawa T."/>
            <person name="Uramoto M."/>
            <person name="Suzuki R."/>
            <person name="Koshino H."/>
            <person name="Kumano T."/>
            <person name="Panthee S."/>
            <person name="Dairi T."/>
            <person name="Ishikawa J."/>
            <person name="Ikeda H."/>
            <person name="Sakaki Y."/>
            <person name="Osada H."/>
        </authorList>
    </citation>
    <scope>NUCLEOTIDE SEQUENCE [LARGE SCALE GENOMIC DNA]</scope>
    <source>
        <strain evidence="10 11">SN-593</strain>
    </source>
</reference>
<feature type="domain" description="PPIase FKBP-type" evidence="9">
    <location>
        <begin position="104"/>
        <end position="193"/>
    </location>
</feature>
<evidence type="ECO:0000256" key="1">
    <source>
        <dbReference type="ARBA" id="ARBA00000971"/>
    </source>
</evidence>
<dbReference type="KEGG" id="arev:RVR_1330"/>
<dbReference type="PROSITE" id="PS51257">
    <property type="entry name" value="PROKAR_LIPOPROTEIN"/>
    <property type="match status" value="1"/>
</dbReference>
<protein>
    <recommendedName>
        <fullName evidence="3 6">peptidylprolyl isomerase</fullName>
        <ecNumber evidence="3 6">5.2.1.8</ecNumber>
    </recommendedName>
</protein>
<dbReference type="EC" id="5.2.1.8" evidence="3 6"/>
<proteinExistence type="inferred from homology"/>
<dbReference type="RefSeq" id="WP_202232629.1">
    <property type="nucleotide sequence ID" value="NZ_AP018365.1"/>
</dbReference>
<dbReference type="EMBL" id="AP018365">
    <property type="protein sequence ID" value="BBA96158.1"/>
    <property type="molecule type" value="Genomic_DNA"/>
</dbReference>
<feature type="domain" description="PPIase FKBP-type" evidence="9">
    <location>
        <begin position="253"/>
        <end position="341"/>
    </location>
</feature>
<evidence type="ECO:0000313" key="11">
    <source>
        <dbReference type="Proteomes" id="UP000595703"/>
    </source>
</evidence>
<dbReference type="Pfam" id="PF00254">
    <property type="entry name" value="FKBP_C"/>
    <property type="match status" value="2"/>
</dbReference>
<dbReference type="Proteomes" id="UP000595703">
    <property type="component" value="Chromosome"/>
</dbReference>
<accession>A0A7U3UP61</accession>
<feature type="region of interest" description="Disordered" evidence="7">
    <location>
        <begin position="197"/>
        <end position="226"/>
    </location>
</feature>
<name>A0A7U3UP61_9ACTN</name>
<dbReference type="PANTHER" id="PTHR43811:SF19">
    <property type="entry name" value="39 KDA FK506-BINDING NUCLEAR PROTEIN"/>
    <property type="match status" value="1"/>
</dbReference>
<dbReference type="InterPro" id="IPR001179">
    <property type="entry name" value="PPIase_FKBP_dom"/>
</dbReference>
<reference evidence="10 11" key="2">
    <citation type="journal article" date="2011" name="J. Antibiot.">
        <title>Furaquinocins I and J: novel polyketide isoprenoid hybrid compounds from Streptomyces reveromyceticus SN-593.</title>
        <authorList>
            <person name="Panthee S."/>
            <person name="Takahashi S."/>
            <person name="Takagi H."/>
            <person name="Nogawa T."/>
            <person name="Oowada E."/>
            <person name="Uramoto M."/>
            <person name="Osada H."/>
        </authorList>
    </citation>
    <scope>NUCLEOTIDE SEQUENCE [LARGE SCALE GENOMIC DNA]</scope>
    <source>
        <strain evidence="10 11">SN-593</strain>
    </source>
</reference>
<evidence type="ECO:0000256" key="5">
    <source>
        <dbReference type="ARBA" id="ARBA00023235"/>
    </source>
</evidence>
<dbReference type="GO" id="GO:0003755">
    <property type="term" value="F:peptidyl-prolyl cis-trans isomerase activity"/>
    <property type="evidence" value="ECO:0007669"/>
    <property type="project" value="UniProtKB-KW"/>
</dbReference>
<evidence type="ECO:0000256" key="7">
    <source>
        <dbReference type="SAM" id="MobiDB-lite"/>
    </source>
</evidence>
<dbReference type="PANTHER" id="PTHR43811">
    <property type="entry name" value="FKBP-TYPE PEPTIDYL-PROLYL CIS-TRANS ISOMERASE FKPA"/>
    <property type="match status" value="1"/>
</dbReference>
<evidence type="ECO:0000313" key="10">
    <source>
        <dbReference type="EMBL" id="BBA96158.1"/>
    </source>
</evidence>
<keyword evidence="8" id="KW-0732">Signal</keyword>
<gene>
    <name evidence="10" type="ORF">RVR_1330</name>
</gene>
<dbReference type="SUPFAM" id="SSF54534">
    <property type="entry name" value="FKBP-like"/>
    <property type="match status" value="2"/>
</dbReference>
<feature type="chain" id="PRO_5039351000" description="peptidylprolyl isomerase" evidence="8">
    <location>
        <begin position="21"/>
        <end position="341"/>
    </location>
</feature>
<feature type="region of interest" description="Disordered" evidence="7">
    <location>
        <begin position="18"/>
        <end position="58"/>
    </location>
</feature>
<evidence type="ECO:0000256" key="3">
    <source>
        <dbReference type="ARBA" id="ARBA00013194"/>
    </source>
</evidence>
<dbReference type="Gene3D" id="3.10.50.40">
    <property type="match status" value="2"/>
</dbReference>
<dbReference type="AlphaFoldDB" id="A0A7U3UP61"/>
<evidence type="ECO:0000256" key="8">
    <source>
        <dbReference type="SAM" id="SignalP"/>
    </source>
</evidence>
<evidence type="ECO:0000256" key="2">
    <source>
        <dbReference type="ARBA" id="ARBA00006577"/>
    </source>
</evidence>
<sequence length="341" mass="34894">MRRRSVLLAVPALMLTAAGCGDDSKGSSSTPSSSSSTTPPASPTDSATGSATPSAEIVSGPVPAITAGTGFNQKPTVAKGTGTPSDKLAVKTVIKGDGAKIAGGDYVQVNYVGQIWNTGKVFDTSFGKSPYTNVIGQGKLIPGWDQGLIGQQANSRVEMAIPPSLGYGDSGNAQAGIKGTDTLVFVIDVLERFDGKSSSKGKVVPQTDAKLPKSGTNTDGKMPSLTIPKGVKAPTKLVSAYILEGDGPVIKSTDSVLAQYQGKVWSTGKEFDSSYSRGELAAFELSQLIQGWQQGLVGKKAGSRVLLVTPGSLAYGANPPSGSGIPKNATLVFTLDVLAVL</sequence>
<dbReference type="PROSITE" id="PS50059">
    <property type="entry name" value="FKBP_PPIASE"/>
    <property type="match status" value="2"/>
</dbReference>
<keyword evidence="4 6" id="KW-0697">Rotamase</keyword>
<feature type="compositionally biased region" description="Low complexity" evidence="7">
    <location>
        <begin position="26"/>
        <end position="54"/>
    </location>
</feature>
<dbReference type="InterPro" id="IPR046357">
    <property type="entry name" value="PPIase_dom_sf"/>
</dbReference>
<comment type="similarity">
    <text evidence="2">Belongs to the FKBP-type PPIase family.</text>
</comment>
<evidence type="ECO:0000256" key="4">
    <source>
        <dbReference type="ARBA" id="ARBA00023110"/>
    </source>
</evidence>
<evidence type="ECO:0000256" key="6">
    <source>
        <dbReference type="PROSITE-ProRule" id="PRU00277"/>
    </source>
</evidence>